<feature type="region of interest" description="Disordered" evidence="1">
    <location>
        <begin position="46"/>
        <end position="86"/>
    </location>
</feature>
<evidence type="ECO:0000256" key="1">
    <source>
        <dbReference type="SAM" id="MobiDB-lite"/>
    </source>
</evidence>
<protein>
    <submittedName>
        <fullName evidence="2">Uncharacterized protein</fullName>
    </submittedName>
</protein>
<accession>A0A081AED4</accession>
<evidence type="ECO:0000313" key="2">
    <source>
        <dbReference type="EMBL" id="ETO77245.1"/>
    </source>
</evidence>
<dbReference type="EMBL" id="ANJA01001421">
    <property type="protein sequence ID" value="ETO77245.1"/>
    <property type="molecule type" value="Genomic_DNA"/>
</dbReference>
<name>A0A081AED4_PHYNI</name>
<sequence>MRSASSRGCRANKFLPTGRDVTCRRHDAIDCLSSGASMSLRVSRMELQASRSGPRRRGREESSFFPLQQRGRTTSETSAHRPRATNFCRRVQVGGTPSKGTAACSANAAVRTPPPLTAAPAIVGSHGTQVRDLFFPLIWLAEGPPWG</sequence>
<comment type="caution">
    <text evidence="2">The sequence shown here is derived from an EMBL/GenBank/DDBJ whole genome shotgun (WGS) entry which is preliminary data.</text>
</comment>
<organism evidence="2 3">
    <name type="scientific">Phytophthora nicotianae P1976</name>
    <dbReference type="NCBI Taxonomy" id="1317066"/>
    <lineage>
        <taxon>Eukaryota</taxon>
        <taxon>Sar</taxon>
        <taxon>Stramenopiles</taxon>
        <taxon>Oomycota</taxon>
        <taxon>Peronosporomycetes</taxon>
        <taxon>Peronosporales</taxon>
        <taxon>Peronosporaceae</taxon>
        <taxon>Phytophthora</taxon>
    </lineage>
</organism>
<dbReference type="Proteomes" id="UP000028582">
    <property type="component" value="Unassembled WGS sequence"/>
</dbReference>
<evidence type="ECO:0000313" key="3">
    <source>
        <dbReference type="Proteomes" id="UP000028582"/>
    </source>
</evidence>
<proteinExistence type="predicted"/>
<reference evidence="2 3" key="1">
    <citation type="submission" date="2013-11" db="EMBL/GenBank/DDBJ databases">
        <title>The Genome Sequence of Phytophthora parasitica P1976.</title>
        <authorList>
            <consortium name="The Broad Institute Genomics Platform"/>
            <person name="Russ C."/>
            <person name="Tyler B."/>
            <person name="Panabieres F."/>
            <person name="Shan W."/>
            <person name="Tripathy S."/>
            <person name="Grunwald N."/>
            <person name="Machado M."/>
            <person name="Johnson C.S."/>
            <person name="Walker B."/>
            <person name="Young S."/>
            <person name="Zeng Q."/>
            <person name="Gargeya S."/>
            <person name="Fitzgerald M."/>
            <person name="Haas B."/>
            <person name="Abouelleil A."/>
            <person name="Allen A.W."/>
            <person name="Alvarado L."/>
            <person name="Arachchi H.M."/>
            <person name="Berlin A.M."/>
            <person name="Chapman S.B."/>
            <person name="Gainer-Dewar J."/>
            <person name="Goldberg J."/>
            <person name="Griggs A."/>
            <person name="Gujja S."/>
            <person name="Hansen M."/>
            <person name="Howarth C."/>
            <person name="Imamovic A."/>
            <person name="Ireland A."/>
            <person name="Larimer J."/>
            <person name="McCowan C."/>
            <person name="Murphy C."/>
            <person name="Pearson M."/>
            <person name="Poon T.W."/>
            <person name="Priest M."/>
            <person name="Roberts A."/>
            <person name="Saif S."/>
            <person name="Shea T."/>
            <person name="Sisk P."/>
            <person name="Sykes S."/>
            <person name="Wortman J."/>
            <person name="Nusbaum C."/>
            <person name="Birren B."/>
        </authorList>
    </citation>
    <scope>NUCLEOTIDE SEQUENCE [LARGE SCALE GENOMIC DNA]</scope>
    <source>
        <strain evidence="2 3">P1976</strain>
    </source>
</reference>
<dbReference type="AlphaFoldDB" id="A0A081AED4"/>
<gene>
    <name evidence="2" type="ORF">F444_07524</name>
</gene>